<protein>
    <submittedName>
        <fullName evidence="1">Uncharacterized protein</fullName>
    </submittedName>
</protein>
<organism evidence="1 2">
    <name type="scientific">Blautia obeum</name>
    <dbReference type="NCBI Taxonomy" id="40520"/>
    <lineage>
        <taxon>Bacteria</taxon>
        <taxon>Bacillati</taxon>
        <taxon>Bacillota</taxon>
        <taxon>Clostridia</taxon>
        <taxon>Lachnospirales</taxon>
        <taxon>Lachnospiraceae</taxon>
        <taxon>Blautia</taxon>
    </lineage>
</organism>
<accession>A0A415HVS2</accession>
<dbReference type="AlphaFoldDB" id="A0A415HVS2"/>
<dbReference type="RefSeq" id="WP_118367568.1">
    <property type="nucleotide sequence ID" value="NZ_CABJDZ010000001.1"/>
</dbReference>
<name>A0A415HVS2_9FIRM</name>
<reference evidence="1 2" key="1">
    <citation type="submission" date="2018-08" db="EMBL/GenBank/DDBJ databases">
        <title>A genome reference for cultivated species of the human gut microbiota.</title>
        <authorList>
            <person name="Zou Y."/>
            <person name="Xue W."/>
            <person name="Luo G."/>
        </authorList>
    </citation>
    <scope>NUCLEOTIDE SEQUENCE [LARGE SCALE GENOMIC DNA]</scope>
    <source>
        <strain evidence="1 2">AF39-4</strain>
    </source>
</reference>
<sequence length="134" mass="15737">MTKEEAVEIIKKDMSNIMADENTFRRQYDLHQAEALALQALSNEILESNQRKDYVKMTPGNIVYLRKDKLFAIVLDVSDDEIPNYMVYDENKIVQKISITEVLPIISSSIKYDTQLYFDKMMSELHRMNHPMEN</sequence>
<gene>
    <name evidence="1" type="ORF">DW040_03270</name>
</gene>
<dbReference type="EMBL" id="QROE01000001">
    <property type="protein sequence ID" value="RHK98343.1"/>
    <property type="molecule type" value="Genomic_DNA"/>
</dbReference>
<evidence type="ECO:0000313" key="1">
    <source>
        <dbReference type="EMBL" id="RHK98343.1"/>
    </source>
</evidence>
<comment type="caution">
    <text evidence="1">The sequence shown here is derived from an EMBL/GenBank/DDBJ whole genome shotgun (WGS) entry which is preliminary data.</text>
</comment>
<proteinExistence type="predicted"/>
<evidence type="ECO:0000313" key="2">
    <source>
        <dbReference type="Proteomes" id="UP000284267"/>
    </source>
</evidence>
<dbReference type="Proteomes" id="UP000284267">
    <property type="component" value="Unassembled WGS sequence"/>
</dbReference>